<dbReference type="InterPro" id="IPR020011">
    <property type="entry name" value="FimV_C"/>
</dbReference>
<sequence length="894" mass="98023">MYISYLRACLLLIGVIFSLTAHAAGLGKLTINSSLGQPLNAEIDLVSVSEEDLSSLKAEIASREAFAQAGIRFEPFFSTFQLSVESRVSGDSYVKIVSPQSVNEPFLNMLVELSWASGRLLREYTVLLDPADARPAEPVAPVVPPIQQQQEAITESEDIPVDQIASQTAPLPVAEERVVQTTRQAPQAVSKPGTYGPILEGDTLSSIARQVKPESVNLNQMLVAIFRANRDAFISDNMNLLKTGAVLKIPDLRDIADITEKDANAEVRVHVSDWHKYRQNLALSTQQPQNEDDTLSQTAAGEITTAVDDAAVSHSDSPKEVLRLSSGEKSATARDGSSDLSAQERIRMMEEDAIARDLALKEANERVAMLEKNIENLQKLLSLQNPELAQAQINAESQAQQSRPETDTLEVIPEESNLASDDEFDLFADNESGFELDVMSEDDSSSLAITDTAAQESADTTAQDAALNPEPRVESAAHSVLLPESNEASLFDQIMDNLVYIGAVAAIVLLTLLAFILRRRRQTAEAEAEAEEARYEELSSALRDKTAAAVAAAHTVDQKIDETDEFDHANQFFSQDESQEKNDSAAFDLSSDVEEKSETPTEKSYDIDQPIELDFSKENEEADAGIESSVDNSVTASELEALDENISELENFDALSDENADHTLDFNDASKAGMDAVKQGLEDSNEPDDSNLMDFTSDTPDLSKDTESEDYELKIDFDEPQKSEADSAMSVDFTDEGLETEPEKIDSKSGIDNTLDFSVDPSSIDLSDENNPADEMPELNSLPETEVPDTLPETGSDSRDSGQQSAEVNFSDINLDLEDTSGADENQANNENEIAQPEERSERWHEIETKIDLAKAYLEMEDFEGAREMLEEVAQEGDENQQNTAKELLKNCEV</sequence>
<dbReference type="Gene3D" id="3.10.350.10">
    <property type="entry name" value="LysM domain"/>
    <property type="match status" value="1"/>
</dbReference>
<dbReference type="Gene3D" id="1.20.58.2200">
    <property type="match status" value="1"/>
</dbReference>
<dbReference type="InterPro" id="IPR057840">
    <property type="entry name" value="FimV_N"/>
</dbReference>
<dbReference type="NCBIfam" id="TIGR03505">
    <property type="entry name" value="FimV_core"/>
    <property type="match status" value="1"/>
</dbReference>
<dbReference type="Proteomes" id="UP000199345">
    <property type="component" value="Unassembled WGS sequence"/>
</dbReference>
<feature type="signal peptide" evidence="4">
    <location>
        <begin position="1"/>
        <end position="23"/>
    </location>
</feature>
<evidence type="ECO:0000256" key="1">
    <source>
        <dbReference type="SAM" id="Coils"/>
    </source>
</evidence>
<dbReference type="OrthoDB" id="5298707at2"/>
<dbReference type="AlphaFoldDB" id="A0A1H9Z6W2"/>
<organism evidence="6 7">
    <name type="scientific">Nitrosomonas marina</name>
    <dbReference type="NCBI Taxonomy" id="917"/>
    <lineage>
        <taxon>Bacteria</taxon>
        <taxon>Pseudomonadati</taxon>
        <taxon>Pseudomonadota</taxon>
        <taxon>Betaproteobacteria</taxon>
        <taxon>Nitrosomonadales</taxon>
        <taxon>Nitrosomonadaceae</taxon>
        <taxon>Nitrosomonas</taxon>
    </lineage>
</organism>
<feature type="compositionally biased region" description="Acidic residues" evidence="2">
    <location>
        <begin position="766"/>
        <end position="777"/>
    </location>
</feature>
<keyword evidence="7" id="KW-1185">Reference proteome</keyword>
<feature type="compositionally biased region" description="Basic and acidic residues" evidence="2">
    <location>
        <begin position="593"/>
        <end position="606"/>
    </location>
</feature>
<dbReference type="InterPro" id="IPR036779">
    <property type="entry name" value="LysM_dom_sf"/>
</dbReference>
<dbReference type="EMBL" id="FOIA01000003">
    <property type="protein sequence ID" value="SES77310.1"/>
    <property type="molecule type" value="Genomic_DNA"/>
</dbReference>
<protein>
    <submittedName>
        <fullName evidence="6">Pilus assembly protein FimV</fullName>
    </submittedName>
</protein>
<keyword evidence="3" id="KW-0812">Transmembrane</keyword>
<evidence type="ECO:0000313" key="7">
    <source>
        <dbReference type="Proteomes" id="UP000199345"/>
    </source>
</evidence>
<keyword evidence="4" id="KW-0732">Signal</keyword>
<keyword evidence="3" id="KW-0472">Membrane</keyword>
<dbReference type="PROSITE" id="PS51782">
    <property type="entry name" value="LYSM"/>
    <property type="match status" value="1"/>
</dbReference>
<evidence type="ECO:0000313" key="6">
    <source>
        <dbReference type="EMBL" id="SES77310.1"/>
    </source>
</evidence>
<evidence type="ECO:0000256" key="2">
    <source>
        <dbReference type="SAM" id="MobiDB-lite"/>
    </source>
</evidence>
<dbReference type="InterPro" id="IPR018392">
    <property type="entry name" value="LysM"/>
</dbReference>
<keyword evidence="1" id="KW-0175">Coiled coil</keyword>
<feature type="region of interest" description="Disordered" evidence="2">
    <location>
        <begin position="666"/>
        <end position="843"/>
    </location>
</feature>
<feature type="chain" id="PRO_5011623299" evidence="4">
    <location>
        <begin position="24"/>
        <end position="894"/>
    </location>
</feature>
<name>A0A1H9Z6W2_9PROT</name>
<feature type="region of interest" description="Disordered" evidence="2">
    <location>
        <begin position="573"/>
        <end position="606"/>
    </location>
</feature>
<feature type="region of interest" description="Disordered" evidence="2">
    <location>
        <begin position="874"/>
        <end position="894"/>
    </location>
</feature>
<keyword evidence="3" id="KW-1133">Transmembrane helix</keyword>
<gene>
    <name evidence="6" type="ORF">SAMN05216326_103116</name>
</gene>
<evidence type="ECO:0000256" key="4">
    <source>
        <dbReference type="SAM" id="SignalP"/>
    </source>
</evidence>
<feature type="compositionally biased region" description="Low complexity" evidence="2">
    <location>
        <begin position="825"/>
        <end position="835"/>
    </location>
</feature>
<dbReference type="InterPro" id="IPR038440">
    <property type="entry name" value="FimV_C_sf"/>
</dbReference>
<feature type="domain" description="LysM" evidence="5">
    <location>
        <begin position="194"/>
        <end position="249"/>
    </location>
</feature>
<dbReference type="RefSeq" id="WP_143058737.1">
    <property type="nucleotide sequence ID" value="NZ_FOIA01000003.1"/>
</dbReference>
<evidence type="ECO:0000256" key="3">
    <source>
        <dbReference type="SAM" id="Phobius"/>
    </source>
</evidence>
<proteinExistence type="predicted"/>
<reference evidence="7" key="1">
    <citation type="submission" date="2016-10" db="EMBL/GenBank/DDBJ databases">
        <authorList>
            <person name="Varghese N."/>
            <person name="Submissions S."/>
        </authorList>
    </citation>
    <scope>NUCLEOTIDE SEQUENCE [LARGE SCALE GENOMIC DNA]</scope>
    <source>
        <strain evidence="7">Nm71</strain>
    </source>
</reference>
<feature type="compositionally biased region" description="Polar residues" evidence="2">
    <location>
        <begin position="801"/>
        <end position="812"/>
    </location>
</feature>
<feature type="compositionally biased region" description="Basic and acidic residues" evidence="2">
    <location>
        <begin position="701"/>
        <end position="725"/>
    </location>
</feature>
<feature type="region of interest" description="Disordered" evidence="2">
    <location>
        <begin position="310"/>
        <end position="342"/>
    </location>
</feature>
<dbReference type="InterPro" id="IPR020012">
    <property type="entry name" value="LysM_FimV"/>
</dbReference>
<evidence type="ECO:0000259" key="5">
    <source>
        <dbReference type="PROSITE" id="PS51782"/>
    </source>
</evidence>
<feature type="coiled-coil region" evidence="1">
    <location>
        <begin position="521"/>
        <end position="548"/>
    </location>
</feature>
<accession>A0A1H9Z6W2</accession>
<dbReference type="Pfam" id="PF25800">
    <property type="entry name" value="FimV_N"/>
    <property type="match status" value="1"/>
</dbReference>
<dbReference type="NCBIfam" id="TIGR03504">
    <property type="entry name" value="FimV_Cterm"/>
    <property type="match status" value="1"/>
</dbReference>
<feature type="transmembrane region" description="Helical" evidence="3">
    <location>
        <begin position="498"/>
        <end position="517"/>
    </location>
</feature>
<feature type="compositionally biased region" description="Polar residues" evidence="2">
    <location>
        <begin position="750"/>
        <end position="765"/>
    </location>
</feature>